<dbReference type="GO" id="GO:0008270">
    <property type="term" value="F:zinc ion binding"/>
    <property type="evidence" value="ECO:0007669"/>
    <property type="project" value="InterPro"/>
</dbReference>
<keyword evidence="9" id="KW-0862">Zinc</keyword>
<feature type="signal peptide" evidence="13">
    <location>
        <begin position="1"/>
        <end position="24"/>
    </location>
</feature>
<comment type="catalytic activity">
    <reaction evidence="1">
        <text>Release of an N-terminal amino acid, Xaa-|-Yaa- from a peptide, amide or arylamide. Xaa is preferably Ala, but may be most amino acids including Pro (slow action). When a terminal hydrophobic residue is followed by a prolyl residue, the two may be released as an intact Xaa-Pro dipeptide.</text>
        <dbReference type="EC" id="3.4.11.2"/>
    </reaction>
</comment>
<evidence type="ECO:0000256" key="5">
    <source>
        <dbReference type="ARBA" id="ARBA00015611"/>
    </source>
</evidence>
<dbReference type="RefSeq" id="WP_183655580.1">
    <property type="nucleotide sequence ID" value="NZ_JACIBV010000001.1"/>
</dbReference>
<dbReference type="EC" id="3.4.11.2" evidence="4"/>
<evidence type="ECO:0000256" key="4">
    <source>
        <dbReference type="ARBA" id="ARBA00012564"/>
    </source>
</evidence>
<proteinExistence type="inferred from homology"/>
<evidence type="ECO:0000256" key="1">
    <source>
        <dbReference type="ARBA" id="ARBA00000098"/>
    </source>
</evidence>
<evidence type="ECO:0000256" key="6">
    <source>
        <dbReference type="ARBA" id="ARBA00022670"/>
    </source>
</evidence>
<evidence type="ECO:0000256" key="10">
    <source>
        <dbReference type="ARBA" id="ARBA00023049"/>
    </source>
</evidence>
<dbReference type="InterPro" id="IPR050344">
    <property type="entry name" value="Peptidase_M1_aminopeptidases"/>
</dbReference>
<dbReference type="InterPro" id="IPR014782">
    <property type="entry name" value="Peptidase_M1_dom"/>
</dbReference>
<comment type="similarity">
    <text evidence="3">Belongs to the peptidase M1 family.</text>
</comment>
<organism evidence="16 17">
    <name type="scientific">Nonomuraea dietziae</name>
    <dbReference type="NCBI Taxonomy" id="65515"/>
    <lineage>
        <taxon>Bacteria</taxon>
        <taxon>Bacillati</taxon>
        <taxon>Actinomycetota</taxon>
        <taxon>Actinomycetes</taxon>
        <taxon>Streptosporangiales</taxon>
        <taxon>Streptosporangiaceae</taxon>
        <taxon>Nonomuraea</taxon>
    </lineage>
</organism>
<evidence type="ECO:0000256" key="12">
    <source>
        <dbReference type="ARBA" id="ARBA00031533"/>
    </source>
</evidence>
<keyword evidence="6" id="KW-0645">Protease</keyword>
<evidence type="ECO:0000256" key="11">
    <source>
        <dbReference type="ARBA" id="ARBA00029811"/>
    </source>
</evidence>
<evidence type="ECO:0000256" key="13">
    <source>
        <dbReference type="SAM" id="SignalP"/>
    </source>
</evidence>
<evidence type="ECO:0000256" key="8">
    <source>
        <dbReference type="ARBA" id="ARBA00022801"/>
    </source>
</evidence>
<dbReference type="Gene3D" id="1.10.390.10">
    <property type="entry name" value="Neutral Protease Domain 2"/>
    <property type="match status" value="1"/>
</dbReference>
<keyword evidence="10" id="KW-0482">Metalloprotease</keyword>
<evidence type="ECO:0000256" key="7">
    <source>
        <dbReference type="ARBA" id="ARBA00022723"/>
    </source>
</evidence>
<dbReference type="GeneID" id="95392769"/>
<keyword evidence="7" id="KW-0479">Metal-binding</keyword>
<comment type="cofactor">
    <cofactor evidence="2">
        <name>Zn(2+)</name>
        <dbReference type="ChEBI" id="CHEBI:29105"/>
    </cofactor>
</comment>
<sequence>MKRTIATLAAATLAAGALTLPAHADRFEPAPGAPGLNDPLFPDLGNGGYDVRHYDVSFDFTPVTYDFAATVTIKATAVQDLSSFNLDTDGHLIDEVTVDGRPAAWALSPGRTGQELTVTPAEPLRNHRPFTAEVRLHGNGKAPRGGLTGWRFGPDGGFAAAVQASRADTFFPVNDHPSDKATWTFHMKVPEGYVATANGELTAKDGDVWRFEEREPMASELLGLAVVKGTYLYGTGPHALPLRHVVPQGQEEKYGPIAAETAGQIEWAEARFGRFPFSTYGVHIYPGYTDALENQTLSLFGTGWFTRPTYSNTMIHELIHQWFGDSVTPATWQDAWLNEGPAVYYAAVWAEEKGGEKLADKMRTVYGKLDAVRAKDGPPGRPKGLGGYNIYDGGALVLYALQKEIGERDFDRVMRRWVQRNKDGNASTEDFIAHAVKTTHRPGLDAFLRGWLYGETNPPLEIS</sequence>
<dbReference type="Gene3D" id="2.60.40.1730">
    <property type="entry name" value="tricorn interacting facor f3 domain"/>
    <property type="match status" value="1"/>
</dbReference>
<accession>A0A7W5VEU3</accession>
<gene>
    <name evidence="16" type="ORF">FHR33_006495</name>
</gene>
<keyword evidence="8" id="KW-0378">Hydrolase</keyword>
<protein>
    <recommendedName>
        <fullName evidence="5">Aminopeptidase N</fullName>
        <ecNumber evidence="4">3.4.11.2</ecNumber>
    </recommendedName>
    <alternativeName>
        <fullName evidence="11">Alanine aminopeptidase</fullName>
    </alternativeName>
    <alternativeName>
        <fullName evidence="12">Lysyl aminopeptidase</fullName>
    </alternativeName>
</protein>
<dbReference type="GO" id="GO:0008237">
    <property type="term" value="F:metallopeptidase activity"/>
    <property type="evidence" value="ECO:0007669"/>
    <property type="project" value="UniProtKB-KW"/>
</dbReference>
<dbReference type="SUPFAM" id="SSF63737">
    <property type="entry name" value="Leukotriene A4 hydrolase N-terminal domain"/>
    <property type="match status" value="1"/>
</dbReference>
<dbReference type="InterPro" id="IPR042097">
    <property type="entry name" value="Aminopeptidase_N-like_N_sf"/>
</dbReference>
<comment type="caution">
    <text evidence="16">The sequence shown here is derived from an EMBL/GenBank/DDBJ whole genome shotgun (WGS) entry which is preliminary data.</text>
</comment>
<evidence type="ECO:0000259" key="15">
    <source>
        <dbReference type="Pfam" id="PF17900"/>
    </source>
</evidence>
<dbReference type="EMBL" id="JACIBV010000001">
    <property type="protein sequence ID" value="MBB3730635.1"/>
    <property type="molecule type" value="Genomic_DNA"/>
</dbReference>
<reference evidence="16 17" key="1">
    <citation type="submission" date="2020-08" db="EMBL/GenBank/DDBJ databases">
        <title>Sequencing the genomes of 1000 actinobacteria strains.</title>
        <authorList>
            <person name="Klenk H.-P."/>
        </authorList>
    </citation>
    <scope>NUCLEOTIDE SEQUENCE [LARGE SCALE GENOMIC DNA]</scope>
    <source>
        <strain evidence="16 17">DSM 44320</strain>
    </source>
</reference>
<dbReference type="Pfam" id="PF17900">
    <property type="entry name" value="Peptidase_M1_N"/>
    <property type="match status" value="1"/>
</dbReference>
<dbReference type="CDD" id="cd09603">
    <property type="entry name" value="M1_APN_like"/>
    <property type="match status" value="1"/>
</dbReference>
<dbReference type="GO" id="GO:0006508">
    <property type="term" value="P:proteolysis"/>
    <property type="evidence" value="ECO:0007669"/>
    <property type="project" value="UniProtKB-KW"/>
</dbReference>
<evidence type="ECO:0000256" key="2">
    <source>
        <dbReference type="ARBA" id="ARBA00001947"/>
    </source>
</evidence>
<dbReference type="InterPro" id="IPR027268">
    <property type="entry name" value="Peptidase_M4/M1_CTD_sf"/>
</dbReference>
<dbReference type="InterPro" id="IPR001930">
    <property type="entry name" value="Peptidase_M1"/>
</dbReference>
<dbReference type="SUPFAM" id="SSF55486">
    <property type="entry name" value="Metalloproteases ('zincins'), catalytic domain"/>
    <property type="match status" value="1"/>
</dbReference>
<dbReference type="PRINTS" id="PR00756">
    <property type="entry name" value="ALADIPTASE"/>
</dbReference>
<keyword evidence="16" id="KW-0031">Aminopeptidase</keyword>
<keyword evidence="13" id="KW-0732">Signal</keyword>
<dbReference type="PANTHER" id="PTHR11533">
    <property type="entry name" value="PROTEASE M1 ZINC METALLOPROTEASE"/>
    <property type="match status" value="1"/>
</dbReference>
<feature type="domain" description="Peptidase M1 membrane alanine aminopeptidase" evidence="14">
    <location>
        <begin position="310"/>
        <end position="451"/>
    </location>
</feature>
<feature type="chain" id="PRO_5031272037" description="Aminopeptidase N" evidence="13">
    <location>
        <begin position="25"/>
        <end position="463"/>
    </location>
</feature>
<dbReference type="AlphaFoldDB" id="A0A7W5VEU3"/>
<feature type="domain" description="Aminopeptidase N-like N-terminal" evidence="15">
    <location>
        <begin position="53"/>
        <end position="219"/>
    </location>
</feature>
<dbReference type="InterPro" id="IPR045357">
    <property type="entry name" value="Aminopeptidase_N-like_N"/>
</dbReference>
<evidence type="ECO:0000313" key="17">
    <source>
        <dbReference type="Proteomes" id="UP000579945"/>
    </source>
</evidence>
<dbReference type="Pfam" id="PF01433">
    <property type="entry name" value="Peptidase_M1"/>
    <property type="match status" value="1"/>
</dbReference>
<evidence type="ECO:0000259" key="14">
    <source>
        <dbReference type="Pfam" id="PF01433"/>
    </source>
</evidence>
<evidence type="ECO:0000256" key="3">
    <source>
        <dbReference type="ARBA" id="ARBA00010136"/>
    </source>
</evidence>
<evidence type="ECO:0000313" key="16">
    <source>
        <dbReference type="EMBL" id="MBB3730635.1"/>
    </source>
</evidence>
<dbReference type="GO" id="GO:0016285">
    <property type="term" value="F:alanyl aminopeptidase activity"/>
    <property type="evidence" value="ECO:0007669"/>
    <property type="project" value="UniProtKB-EC"/>
</dbReference>
<evidence type="ECO:0000256" key="9">
    <source>
        <dbReference type="ARBA" id="ARBA00022833"/>
    </source>
</evidence>
<dbReference type="Proteomes" id="UP000579945">
    <property type="component" value="Unassembled WGS sequence"/>
</dbReference>
<keyword evidence="17" id="KW-1185">Reference proteome</keyword>
<name>A0A7W5VEU3_9ACTN</name>